<dbReference type="SUPFAM" id="SSF116734">
    <property type="entry name" value="DNA methylase specificity domain"/>
    <property type="match status" value="2"/>
</dbReference>
<dbReference type="PANTHER" id="PTHR30408:SF12">
    <property type="entry name" value="TYPE I RESTRICTION ENZYME MJAVIII SPECIFICITY SUBUNIT"/>
    <property type="match status" value="1"/>
</dbReference>
<dbReference type="Gene3D" id="3.90.220.20">
    <property type="entry name" value="DNA methylase specificity domains"/>
    <property type="match status" value="2"/>
</dbReference>
<sequence length="643" mass="71839">MDAQQFLAEFGYIANAPGGVARLRELVLSLAVQSRLASQDELEEPAQFLLERIQDLKNPTGKNKQATLSRPTVQTDQPHQLPRSWRWARCEDYFLELCTGPFGSMIHREDYVVGGVPLINPSHMVSGKIVHDPAVSVSQQDAQRLVAYALSKGDLLFARRGEVGRYAVVEEEQQGWLCGTGSFFAKLSPECNRQYLGLVFRESGFRRRLLGESVGSTMTNLNQRVLLDALIPIPPLNEQCRIVAKVDELMALCDKLEAQQKDRRKLQNALRQSTLQALASAESPRELQDGWQRLQANFGHLFTEPEDTRDLEQCIKQLALKGLLTLGNPSLAISADLARKTSTPAAVRSPEEDWSIPKHWIWTRCAWLGEARLGKMLDASKNKGELRPYLRNINVRWHHFDLTDVLRMRVEEHELSRVTIKRGDLVICEGGEPGRAAIWDRDEEFLIQKALHRFRCGPDLLPEYLLLCLEHDFFSGRLARYYTGATIKHLTGKALAAYPIPLPSISEQRQILSVAGALSSVVASLRDELSRSKRWAELLSTAAVAALTGITTDQEQEAPVKAPQTELIAPVRLGTPPDVKAHAPLATLLARHNGEMSARDLWQRFGGEIDAFYAQLKTEVAHGWIAEPAGAEVREKPVETAGD</sequence>
<dbReference type="PANTHER" id="PTHR30408">
    <property type="entry name" value="TYPE-1 RESTRICTION ENZYME ECOKI SPECIFICITY PROTEIN"/>
    <property type="match status" value="1"/>
</dbReference>
<keyword evidence="3" id="KW-0238">DNA-binding</keyword>
<dbReference type="InterPro" id="IPR000055">
    <property type="entry name" value="Restrct_endonuc_typeI_TRD"/>
</dbReference>
<organism evidence="6 7">
    <name type="scientific">Thiorhodococcus minor</name>
    <dbReference type="NCBI Taxonomy" id="57489"/>
    <lineage>
        <taxon>Bacteria</taxon>
        <taxon>Pseudomonadati</taxon>
        <taxon>Pseudomonadota</taxon>
        <taxon>Gammaproteobacteria</taxon>
        <taxon>Chromatiales</taxon>
        <taxon>Chromatiaceae</taxon>
        <taxon>Thiorhodococcus</taxon>
    </lineage>
</organism>
<evidence type="ECO:0000256" key="4">
    <source>
        <dbReference type="SAM" id="Coils"/>
    </source>
</evidence>
<comment type="caution">
    <text evidence="6">The sequence shown here is derived from an EMBL/GenBank/DDBJ whole genome shotgun (WGS) entry which is preliminary data.</text>
</comment>
<dbReference type="InterPro" id="IPR044946">
    <property type="entry name" value="Restrct_endonuc_typeI_TRD_sf"/>
</dbReference>
<evidence type="ECO:0000313" key="6">
    <source>
        <dbReference type="EMBL" id="NEV62228.1"/>
    </source>
</evidence>
<evidence type="ECO:0000259" key="5">
    <source>
        <dbReference type="Pfam" id="PF01420"/>
    </source>
</evidence>
<keyword evidence="2" id="KW-0680">Restriction system</keyword>
<gene>
    <name evidence="6" type="ORF">G3446_10050</name>
</gene>
<dbReference type="InterPro" id="IPR052021">
    <property type="entry name" value="Type-I_RS_S_subunit"/>
</dbReference>
<name>A0A6M0JXG0_9GAMM</name>
<feature type="domain" description="Type I restriction modification DNA specificity" evidence="5">
    <location>
        <begin position="420"/>
        <end position="513"/>
    </location>
</feature>
<dbReference type="GO" id="GO:0009307">
    <property type="term" value="P:DNA restriction-modification system"/>
    <property type="evidence" value="ECO:0007669"/>
    <property type="project" value="UniProtKB-KW"/>
</dbReference>
<dbReference type="Pfam" id="PF01420">
    <property type="entry name" value="Methylase_S"/>
    <property type="match status" value="2"/>
</dbReference>
<proteinExistence type="inferred from homology"/>
<comment type="similarity">
    <text evidence="1">Belongs to the type-I restriction system S methylase family.</text>
</comment>
<keyword evidence="7" id="KW-1185">Reference proteome</keyword>
<dbReference type="RefSeq" id="WP_164452702.1">
    <property type="nucleotide sequence ID" value="NZ_JAAIJQ010000024.1"/>
</dbReference>
<accession>A0A6M0JXG0</accession>
<protein>
    <recommendedName>
        <fullName evidence="5">Type I restriction modification DNA specificity domain-containing protein</fullName>
    </recommendedName>
</protein>
<dbReference type="CDD" id="cd16961">
    <property type="entry name" value="RMtype1_S_TRD-CR_like"/>
    <property type="match status" value="1"/>
</dbReference>
<evidence type="ECO:0000256" key="1">
    <source>
        <dbReference type="ARBA" id="ARBA00010923"/>
    </source>
</evidence>
<dbReference type="AlphaFoldDB" id="A0A6M0JXG0"/>
<dbReference type="EMBL" id="JAAIJQ010000024">
    <property type="protein sequence ID" value="NEV62228.1"/>
    <property type="molecule type" value="Genomic_DNA"/>
</dbReference>
<evidence type="ECO:0000313" key="7">
    <source>
        <dbReference type="Proteomes" id="UP000483379"/>
    </source>
</evidence>
<evidence type="ECO:0000256" key="3">
    <source>
        <dbReference type="ARBA" id="ARBA00023125"/>
    </source>
</evidence>
<feature type="domain" description="Type I restriction modification DNA specificity" evidence="5">
    <location>
        <begin position="109"/>
        <end position="262"/>
    </location>
</feature>
<keyword evidence="4" id="KW-0175">Coiled coil</keyword>
<dbReference type="GO" id="GO:0003677">
    <property type="term" value="F:DNA binding"/>
    <property type="evidence" value="ECO:0007669"/>
    <property type="project" value="UniProtKB-KW"/>
</dbReference>
<feature type="coiled-coil region" evidence="4">
    <location>
        <begin position="249"/>
        <end position="276"/>
    </location>
</feature>
<reference evidence="6 7" key="1">
    <citation type="submission" date="2020-02" db="EMBL/GenBank/DDBJ databases">
        <title>Genome sequences of Thiorhodococcus mannitoliphagus and Thiorhodococcus minor, purple sulfur photosynthetic bacteria in the gammaproteobacterial family, Chromatiaceae.</title>
        <authorList>
            <person name="Aviles F.A."/>
            <person name="Meyer T.E."/>
            <person name="Kyndt J.A."/>
        </authorList>
    </citation>
    <scope>NUCLEOTIDE SEQUENCE [LARGE SCALE GENOMIC DNA]</scope>
    <source>
        <strain evidence="6 7">DSM 11518</strain>
    </source>
</reference>
<dbReference type="Proteomes" id="UP000483379">
    <property type="component" value="Unassembled WGS sequence"/>
</dbReference>
<evidence type="ECO:0000256" key="2">
    <source>
        <dbReference type="ARBA" id="ARBA00022747"/>
    </source>
</evidence>